<feature type="compositionally biased region" description="Polar residues" evidence="1">
    <location>
        <begin position="74"/>
        <end position="93"/>
    </location>
</feature>
<comment type="caution">
    <text evidence="2">The sequence shown here is derived from an EMBL/GenBank/DDBJ whole genome shotgun (WGS) entry which is preliminary data.</text>
</comment>
<evidence type="ECO:0000256" key="1">
    <source>
        <dbReference type="SAM" id="MobiDB-lite"/>
    </source>
</evidence>
<sequence length="283" mass="32162">MTTPSEQLSQSVSTALLQNQCEQQLATTSINSSIPRPDPPQLTTTQLQDLDQVHPEYRHLLLAEIEADRVQLESRASISNPNSPQLLPTSQRPQPELSGDSIEPCPVRIQLTVWDNEEEEDEDEEEDNRDLLPVRISNNPMMQPMARTEEVYAQLNVLFARWEPTAPSTVKTTVVRYVDNLRLGIYLETAMNNNGLTELRDQTIPSAIELLTSILWDLTTTTTFTETANNDRDGNDEPESQTQFVEGRHMYIMDNQGTRIQLAEFDGEWILREVVSLNLEVRA</sequence>
<feature type="region of interest" description="Disordered" evidence="1">
    <location>
        <begin position="74"/>
        <end position="102"/>
    </location>
</feature>
<accession>A0A0W0FR63</accession>
<dbReference type="AlphaFoldDB" id="A0A0W0FR63"/>
<proteinExistence type="predicted"/>
<protein>
    <submittedName>
        <fullName evidence="2">Uncharacterized protein</fullName>
    </submittedName>
</protein>
<organism evidence="2 3">
    <name type="scientific">Moniliophthora roreri</name>
    <name type="common">Frosty pod rot fungus</name>
    <name type="synonym">Monilia roreri</name>
    <dbReference type="NCBI Taxonomy" id="221103"/>
    <lineage>
        <taxon>Eukaryota</taxon>
        <taxon>Fungi</taxon>
        <taxon>Dikarya</taxon>
        <taxon>Basidiomycota</taxon>
        <taxon>Agaricomycotina</taxon>
        <taxon>Agaricomycetes</taxon>
        <taxon>Agaricomycetidae</taxon>
        <taxon>Agaricales</taxon>
        <taxon>Marasmiineae</taxon>
        <taxon>Marasmiaceae</taxon>
        <taxon>Moniliophthora</taxon>
    </lineage>
</organism>
<evidence type="ECO:0000313" key="2">
    <source>
        <dbReference type="EMBL" id="KTB38878.1"/>
    </source>
</evidence>
<reference evidence="2 3" key="1">
    <citation type="submission" date="2015-12" db="EMBL/GenBank/DDBJ databases">
        <title>Draft genome sequence of Moniliophthora roreri, the causal agent of frosty pod rot of cacao.</title>
        <authorList>
            <person name="Aime M.C."/>
            <person name="Diaz-Valderrama J.R."/>
            <person name="Kijpornyongpan T."/>
            <person name="Phillips-Mora W."/>
        </authorList>
    </citation>
    <scope>NUCLEOTIDE SEQUENCE [LARGE SCALE GENOMIC DNA]</scope>
    <source>
        <strain evidence="2 3">MCA 2952</strain>
    </source>
</reference>
<dbReference type="Proteomes" id="UP000054988">
    <property type="component" value="Unassembled WGS sequence"/>
</dbReference>
<name>A0A0W0FR63_MONRR</name>
<dbReference type="EMBL" id="LATX01001723">
    <property type="protein sequence ID" value="KTB38878.1"/>
    <property type="molecule type" value="Genomic_DNA"/>
</dbReference>
<evidence type="ECO:0000313" key="3">
    <source>
        <dbReference type="Proteomes" id="UP000054988"/>
    </source>
</evidence>
<gene>
    <name evidence="2" type="ORF">WG66_8545</name>
</gene>